<feature type="region of interest" description="Disordered" evidence="1">
    <location>
        <begin position="27"/>
        <end position="69"/>
    </location>
</feature>
<keyword evidence="3" id="KW-1185">Reference proteome</keyword>
<dbReference type="AlphaFoldDB" id="A0A4R1BZ69"/>
<dbReference type="OrthoDB" id="9764804at2"/>
<evidence type="ECO:0000256" key="1">
    <source>
        <dbReference type="SAM" id="MobiDB-lite"/>
    </source>
</evidence>
<dbReference type="InterPro" id="IPR036278">
    <property type="entry name" value="Sialidase_sf"/>
</dbReference>
<dbReference type="EMBL" id="SJZJ01000017">
    <property type="protein sequence ID" value="TCJ23423.1"/>
    <property type="molecule type" value="Genomic_DNA"/>
</dbReference>
<dbReference type="Gene3D" id="2.130.10.10">
    <property type="entry name" value="YVTN repeat-like/Quinoprotein amine dehydrogenase"/>
    <property type="match status" value="1"/>
</dbReference>
<accession>A0A4R1BZ69</accession>
<gene>
    <name evidence="2" type="ORF">EPD65_11225</name>
</gene>
<dbReference type="RefSeq" id="WP_131584149.1">
    <property type="nucleotide sequence ID" value="NZ_SJZJ01000017.1"/>
</dbReference>
<proteinExistence type="predicted"/>
<evidence type="ECO:0000313" key="3">
    <source>
        <dbReference type="Proteomes" id="UP000295453"/>
    </source>
</evidence>
<name>A0A4R1BZ69_9ACTN</name>
<comment type="caution">
    <text evidence="2">The sequence shown here is derived from an EMBL/GenBank/DDBJ whole genome shotgun (WGS) entry which is preliminary data.</text>
</comment>
<reference evidence="2 3" key="1">
    <citation type="submission" date="2019-03" db="EMBL/GenBank/DDBJ databases">
        <authorList>
            <person name="Kim M.K.M."/>
        </authorList>
    </citation>
    <scope>NUCLEOTIDE SEQUENCE [LARGE SCALE GENOMIC DNA]</scope>
    <source>
        <strain evidence="2 3">18JY15-6</strain>
    </source>
</reference>
<dbReference type="InterPro" id="IPR015943">
    <property type="entry name" value="WD40/YVTN_repeat-like_dom_sf"/>
</dbReference>
<evidence type="ECO:0000313" key="2">
    <source>
        <dbReference type="EMBL" id="TCJ23423.1"/>
    </source>
</evidence>
<sequence length="307" mass="31179">MPRYTDLALGAGAVLAVGLGLLALQPDSLPKPDDAARSMTTKLPDPLKTKPSKPAASDSAKPTGSKPAATTADAWVVGAGYGLAVRTEERGCDADGSASITVIGSAGGSIERTVDGLRAVGGINVQSEEKAELVGVDGACERVGFATDDAGRTWTKLDTVPTMWSLVPDDTGAVHAPSGQVDVPCEPLSLTGLDDKVARLACTDGRLLGTVSGGDEWSILGNNSDMKTVGFVSATTALALADKDGCDGISVQRSTDGGTDFTTAYCVEGTGPWGLFTDSDTAVVVGGDAVARSTDGGEKWDVTTIRS</sequence>
<dbReference type="Proteomes" id="UP000295453">
    <property type="component" value="Unassembled WGS sequence"/>
</dbReference>
<dbReference type="SUPFAM" id="SSF50939">
    <property type="entry name" value="Sialidases"/>
    <property type="match status" value="1"/>
</dbReference>
<protein>
    <submittedName>
        <fullName evidence="2">Uncharacterized protein</fullName>
    </submittedName>
</protein>
<organism evidence="2 3">
    <name type="scientific">Nocardioides jejuensis</name>
    <dbReference type="NCBI Taxonomy" id="2502782"/>
    <lineage>
        <taxon>Bacteria</taxon>
        <taxon>Bacillati</taxon>
        <taxon>Actinomycetota</taxon>
        <taxon>Actinomycetes</taxon>
        <taxon>Propionibacteriales</taxon>
        <taxon>Nocardioidaceae</taxon>
        <taxon>Nocardioides</taxon>
    </lineage>
</organism>